<dbReference type="GO" id="GO:0005125">
    <property type="term" value="F:cytokine activity"/>
    <property type="evidence" value="ECO:0007669"/>
    <property type="project" value="TreeGrafter"/>
</dbReference>
<dbReference type="Gene3D" id="2.60.120.970">
    <property type="match status" value="1"/>
</dbReference>
<organism evidence="10 11">
    <name type="scientific">Pyxicephalus adspersus</name>
    <name type="common">African bullfrog</name>
    <dbReference type="NCBI Taxonomy" id="30357"/>
    <lineage>
        <taxon>Eukaryota</taxon>
        <taxon>Metazoa</taxon>
        <taxon>Chordata</taxon>
        <taxon>Craniata</taxon>
        <taxon>Vertebrata</taxon>
        <taxon>Euteleostomi</taxon>
        <taxon>Amphibia</taxon>
        <taxon>Batrachia</taxon>
        <taxon>Anura</taxon>
        <taxon>Neobatrachia</taxon>
        <taxon>Ranoidea</taxon>
        <taxon>Pyxicephalidae</taxon>
        <taxon>Pyxicephalinae</taxon>
        <taxon>Pyxicephalus</taxon>
    </lineage>
</organism>
<dbReference type="Gene3D" id="2.10.90.10">
    <property type="entry name" value="Cystine-knot cytokines"/>
    <property type="match status" value="1"/>
</dbReference>
<accession>A0AAV2ZV63</accession>
<dbReference type="Pfam" id="PF00688">
    <property type="entry name" value="TGFb_propeptide"/>
    <property type="match status" value="1"/>
</dbReference>
<keyword evidence="5 8" id="KW-0339">Growth factor</keyword>
<dbReference type="GO" id="GO:0030509">
    <property type="term" value="P:BMP signaling pathway"/>
    <property type="evidence" value="ECO:0007669"/>
    <property type="project" value="TreeGrafter"/>
</dbReference>
<dbReference type="PANTHER" id="PTHR11848:SF157">
    <property type="entry name" value="GROWTH_DIFFERENTIATION FACTOR 2"/>
    <property type="match status" value="1"/>
</dbReference>
<dbReference type="GO" id="GO:0008083">
    <property type="term" value="F:growth factor activity"/>
    <property type="evidence" value="ECO:0007669"/>
    <property type="project" value="UniProtKB-KW"/>
</dbReference>
<dbReference type="SUPFAM" id="SSF57501">
    <property type="entry name" value="Cystine-knot cytokines"/>
    <property type="match status" value="1"/>
</dbReference>
<keyword evidence="11" id="KW-1185">Reference proteome</keyword>
<keyword evidence="4" id="KW-0732">Signal</keyword>
<evidence type="ECO:0000256" key="3">
    <source>
        <dbReference type="ARBA" id="ARBA00022525"/>
    </source>
</evidence>
<name>A0AAV2ZV63_PYXAD</name>
<reference evidence="10" key="1">
    <citation type="thesis" date="2020" institute="ProQuest LLC" country="789 East Eisenhower Parkway, Ann Arbor, MI, USA">
        <title>Comparative Genomics and Chromosome Evolution.</title>
        <authorList>
            <person name="Mudd A.B."/>
        </authorList>
    </citation>
    <scope>NUCLEOTIDE SEQUENCE</scope>
    <source>
        <strain evidence="10">1538</strain>
        <tissue evidence="10">Blood</tissue>
    </source>
</reference>
<dbReference type="Proteomes" id="UP001181693">
    <property type="component" value="Unassembled WGS sequence"/>
</dbReference>
<evidence type="ECO:0000256" key="5">
    <source>
        <dbReference type="ARBA" id="ARBA00023030"/>
    </source>
</evidence>
<sequence>MHNHILLFNVSIPKHELVTKAELKLKISLGKMGFGHLSLFDAVNKNSSNKSESPDFFLVSKDVENGEYATIDVTKVVKRWIETRMENHELSMILKTKSNQNTCANSGIVGVSFDSSYPPILIIFSDHKGNQLRETKMELSQMILHEKDSNAGVFFRNSTTAHIEERNKVWRTKTEDRTRSKRSTGSSLCTKKSMIVNFKDIGWDSFIVFPQQYDAGQCVGKCYFPITEGLTPTKHAVIQSLMHNNKPKVVNNPCCVPTKLEPMPVVYVENNKLVINNNYEDMKVVECGCR</sequence>
<evidence type="ECO:0000256" key="2">
    <source>
        <dbReference type="ARBA" id="ARBA00006656"/>
    </source>
</evidence>
<dbReference type="InterPro" id="IPR017948">
    <property type="entry name" value="TGFb_CS"/>
</dbReference>
<gene>
    <name evidence="10" type="ORF">GDO54_004710</name>
</gene>
<dbReference type="SMART" id="SM00204">
    <property type="entry name" value="TGFB"/>
    <property type="match status" value="1"/>
</dbReference>
<comment type="subcellular location">
    <subcellularLocation>
        <location evidence="1">Secreted</location>
    </subcellularLocation>
</comment>
<dbReference type="InterPro" id="IPR001111">
    <property type="entry name" value="TGF-b_propeptide"/>
</dbReference>
<comment type="similarity">
    <text evidence="2 8">Belongs to the TGF-beta family.</text>
</comment>
<proteinExistence type="inferred from homology"/>
<dbReference type="Pfam" id="PF00019">
    <property type="entry name" value="TGF_beta"/>
    <property type="match status" value="1"/>
</dbReference>
<dbReference type="PANTHER" id="PTHR11848">
    <property type="entry name" value="TGF-BETA FAMILY"/>
    <property type="match status" value="1"/>
</dbReference>
<dbReference type="PROSITE" id="PS51362">
    <property type="entry name" value="TGF_BETA_2"/>
    <property type="match status" value="1"/>
</dbReference>
<evidence type="ECO:0000256" key="8">
    <source>
        <dbReference type="RuleBase" id="RU000354"/>
    </source>
</evidence>
<evidence type="ECO:0000313" key="10">
    <source>
        <dbReference type="EMBL" id="DBA15510.1"/>
    </source>
</evidence>
<evidence type="ECO:0000256" key="1">
    <source>
        <dbReference type="ARBA" id="ARBA00004613"/>
    </source>
</evidence>
<evidence type="ECO:0000259" key="9">
    <source>
        <dbReference type="PROSITE" id="PS51362"/>
    </source>
</evidence>
<dbReference type="FunFam" id="2.10.90.10:FF:000001">
    <property type="entry name" value="Bone morphogenetic protein 4"/>
    <property type="match status" value="1"/>
</dbReference>
<evidence type="ECO:0000256" key="6">
    <source>
        <dbReference type="ARBA" id="ARBA00023157"/>
    </source>
</evidence>
<dbReference type="InterPro" id="IPR029034">
    <property type="entry name" value="Cystine-knot_cytokine"/>
</dbReference>
<evidence type="ECO:0000256" key="4">
    <source>
        <dbReference type="ARBA" id="ARBA00022729"/>
    </source>
</evidence>
<comment type="caution">
    <text evidence="10">The sequence shown here is derived from an EMBL/GenBank/DDBJ whole genome shotgun (WGS) entry which is preliminary data.</text>
</comment>
<keyword evidence="3" id="KW-0964">Secreted</keyword>
<dbReference type="PROSITE" id="PS00250">
    <property type="entry name" value="TGF_BETA_1"/>
    <property type="match status" value="1"/>
</dbReference>
<keyword evidence="7" id="KW-0325">Glycoprotein</keyword>
<dbReference type="EMBL" id="DYDO01000012">
    <property type="protein sequence ID" value="DBA15510.1"/>
    <property type="molecule type" value="Genomic_DNA"/>
</dbReference>
<dbReference type="InterPro" id="IPR015615">
    <property type="entry name" value="TGF-beta-rel"/>
</dbReference>
<feature type="domain" description="TGF-beta family profile" evidence="9">
    <location>
        <begin position="179"/>
        <end position="290"/>
    </location>
</feature>
<evidence type="ECO:0000313" key="11">
    <source>
        <dbReference type="Proteomes" id="UP001181693"/>
    </source>
</evidence>
<dbReference type="AlphaFoldDB" id="A0AAV2ZV63"/>
<evidence type="ECO:0000256" key="7">
    <source>
        <dbReference type="ARBA" id="ARBA00023180"/>
    </source>
</evidence>
<dbReference type="InterPro" id="IPR001839">
    <property type="entry name" value="TGF-b_C"/>
</dbReference>
<protein>
    <recommendedName>
        <fullName evidence="9">TGF-beta family profile domain-containing protein</fullName>
    </recommendedName>
</protein>
<dbReference type="GO" id="GO:0005615">
    <property type="term" value="C:extracellular space"/>
    <property type="evidence" value="ECO:0007669"/>
    <property type="project" value="TreeGrafter"/>
</dbReference>
<keyword evidence="6" id="KW-1015">Disulfide bond</keyword>